<name>D4LC59_RUMC1</name>
<dbReference type="GeneID" id="83155797"/>
<keyword evidence="3" id="KW-1185">Reference proteome</keyword>
<dbReference type="HOGENOM" id="CLU_2371066_0_0_9"/>
<reference evidence="2" key="1">
    <citation type="submission" date="2010-03" db="EMBL/GenBank/DDBJ databases">
        <title>The genome sequence of Ruminococcus sp. 18P13.</title>
        <authorList>
            <consortium name="metaHIT consortium -- http://www.metahit.eu/"/>
            <person name="Pajon A."/>
            <person name="Turner K."/>
            <person name="Parkhill J."/>
            <person name="Bernalier A."/>
        </authorList>
    </citation>
    <scope>NUCLEOTIDE SEQUENCE [LARGE SCALE GENOMIC DNA]</scope>
    <source>
        <strain evidence="2">Type strain: 18P13</strain>
    </source>
</reference>
<dbReference type="Proteomes" id="UP000007054">
    <property type="component" value="Chromosome"/>
</dbReference>
<evidence type="ECO:0000256" key="1">
    <source>
        <dbReference type="SAM" id="MobiDB-lite"/>
    </source>
</evidence>
<dbReference type="AlphaFoldDB" id="D4LC59"/>
<dbReference type="RefSeq" id="WP_015558111.1">
    <property type="nucleotide sequence ID" value="NC_021039.1"/>
</dbReference>
<dbReference type="PATRIC" id="fig|213810.4.peg.944"/>
<dbReference type="EMBL" id="FP929052">
    <property type="protein sequence ID" value="CBL17204.1"/>
    <property type="molecule type" value="Genomic_DNA"/>
</dbReference>
<feature type="compositionally biased region" description="Gly residues" evidence="1">
    <location>
        <begin position="78"/>
        <end position="95"/>
    </location>
</feature>
<organism evidence="2 3">
    <name type="scientific">Ruminococcus champanellensis (strain DSM 18848 / JCM 17042 / KCTC 15320 / 18P13)</name>
    <dbReference type="NCBI Taxonomy" id="213810"/>
    <lineage>
        <taxon>Bacteria</taxon>
        <taxon>Bacillati</taxon>
        <taxon>Bacillota</taxon>
        <taxon>Clostridia</taxon>
        <taxon>Eubacteriales</taxon>
        <taxon>Oscillospiraceae</taxon>
        <taxon>Ruminococcus</taxon>
    </lineage>
</organism>
<dbReference type="OrthoDB" id="1814017at2"/>
<evidence type="ECO:0000313" key="3">
    <source>
        <dbReference type="Proteomes" id="UP000007054"/>
    </source>
</evidence>
<protein>
    <submittedName>
        <fullName evidence="2">Uncharacterized protein</fullName>
    </submittedName>
</protein>
<proteinExistence type="predicted"/>
<gene>
    <name evidence="2" type="ordered locus">RUM_10440</name>
</gene>
<reference evidence="2" key="2">
    <citation type="submission" date="2010-03" db="EMBL/GenBank/DDBJ databases">
        <authorList>
            <person name="Pajon A."/>
        </authorList>
    </citation>
    <scope>NUCLEOTIDE SEQUENCE</scope>
    <source>
        <strain evidence="2">Type strain: 18P13</strain>
    </source>
</reference>
<accession>D4LC59</accession>
<dbReference type="KEGG" id="rch:RUM_10440"/>
<feature type="region of interest" description="Disordered" evidence="1">
    <location>
        <begin position="74"/>
        <end position="95"/>
    </location>
</feature>
<evidence type="ECO:0000313" key="2">
    <source>
        <dbReference type="EMBL" id="CBL17204.1"/>
    </source>
</evidence>
<sequence length="95" mass="9141">MNGGSGYNMSTQMVFTSSDGTVLATSMSGGNMTYAYGDSKVLAYSGAEVTGGENISTLGQPAVYISGTASGGTAKTLGQGGSTGGNQPGGPGGWG</sequence>
<dbReference type="BioCyc" id="RCHA213810:RUM_RS05020-MONOMER"/>